<feature type="region of interest" description="Disordered" evidence="1">
    <location>
        <begin position="778"/>
        <end position="815"/>
    </location>
</feature>
<feature type="compositionally biased region" description="Polar residues" evidence="1">
    <location>
        <begin position="636"/>
        <end position="654"/>
    </location>
</feature>
<feature type="compositionally biased region" description="Polar residues" evidence="1">
    <location>
        <begin position="708"/>
        <end position="720"/>
    </location>
</feature>
<organism evidence="2 3">
    <name type="scientific">Aureobasidium pullulans</name>
    <name type="common">Black yeast</name>
    <name type="synonym">Pullularia pullulans</name>
    <dbReference type="NCBI Taxonomy" id="5580"/>
    <lineage>
        <taxon>Eukaryota</taxon>
        <taxon>Fungi</taxon>
        <taxon>Dikarya</taxon>
        <taxon>Ascomycota</taxon>
        <taxon>Pezizomycotina</taxon>
        <taxon>Dothideomycetes</taxon>
        <taxon>Dothideomycetidae</taxon>
        <taxon>Dothideales</taxon>
        <taxon>Saccotheciaceae</taxon>
        <taxon>Aureobasidium</taxon>
    </lineage>
</organism>
<feature type="compositionally biased region" description="Polar residues" evidence="1">
    <location>
        <begin position="223"/>
        <end position="244"/>
    </location>
</feature>
<feature type="compositionally biased region" description="Acidic residues" evidence="1">
    <location>
        <begin position="579"/>
        <end position="590"/>
    </location>
</feature>
<evidence type="ECO:0000313" key="2">
    <source>
        <dbReference type="EMBL" id="THV71941.1"/>
    </source>
</evidence>
<reference evidence="2 3" key="1">
    <citation type="submission" date="2018-10" db="EMBL/GenBank/DDBJ databases">
        <title>Fifty Aureobasidium pullulans genomes reveal a recombining polyextremotolerant generalist.</title>
        <authorList>
            <person name="Gostincar C."/>
            <person name="Turk M."/>
            <person name="Zajc J."/>
            <person name="Gunde-Cimerman N."/>
        </authorList>
    </citation>
    <scope>NUCLEOTIDE SEQUENCE [LARGE SCALE GENOMIC DNA]</scope>
    <source>
        <strain evidence="2 3">EXF-11900</strain>
    </source>
</reference>
<feature type="region of interest" description="Disordered" evidence="1">
    <location>
        <begin position="116"/>
        <end position="189"/>
    </location>
</feature>
<name>A0A4S8SMN3_AURPU</name>
<evidence type="ECO:0000313" key="3">
    <source>
        <dbReference type="Proteomes" id="UP000304951"/>
    </source>
</evidence>
<feature type="compositionally biased region" description="Polar residues" evidence="1">
    <location>
        <begin position="567"/>
        <end position="578"/>
    </location>
</feature>
<protein>
    <submittedName>
        <fullName evidence="2">Uncharacterized protein</fullName>
    </submittedName>
</protein>
<feature type="compositionally biased region" description="Polar residues" evidence="1">
    <location>
        <begin position="683"/>
        <end position="699"/>
    </location>
</feature>
<feature type="region of interest" description="Disordered" evidence="1">
    <location>
        <begin position="213"/>
        <end position="279"/>
    </location>
</feature>
<accession>A0A4S8SMN3</accession>
<dbReference type="EMBL" id="QZAF01000133">
    <property type="protein sequence ID" value="THV71941.1"/>
    <property type="molecule type" value="Genomic_DNA"/>
</dbReference>
<sequence>MRNSASSNIVSESATSPLRSNHNRSTRGPLAPRSTNYHTSPAVKSMLLETKDHQGSPWQFKVTVEAEQMSTSARSTTRTQLIQLHDTENTQIPDLCPVSQLGDHASTDYSLSEIEFPEDMPPSAQGPPAVDSLSPEPVRAFVSRRTPASARSRMSRKSDLGSSHGSKPHHADPYVSAEPQFEQDEESEAVLGACAPGDATMLESEEFSMISVDSLPSRVADHSSPSQPLQATEGYTSANHSYMPSSPPAFVADRRTPVPEESTPENPQAPLPSQQHDANIATPLRESARKSGRALQDALNGPFRESVSRELPAARESIFNGFSSGTRRQLRQSLHTGQSLACPSAMQNAPSLAPIVNSFPNYLSPFHSPVRQQETFDSLPSRLLTPEAEVRPQSTTNSQPPVDVEYPQLTQESTRSSPAHENQEMSCIHVQKSPAVQMQSPPRSNPASEYDAPEKSVDKVVPPEAEEEDDRDIWQEEASRSGIDEEGSPQPTDLFLEDLAIKPRRSKLPGTWRRTSGANFSYSDSPDPQERQTRKVSASTAGSSRKSSGVMTPPSSDDGSIAGGEKSGTQENPTTSTTNDDELSQSESGDDTGTFFQSNLPTIYSKRSTRQTSNSAKSSFAPSSPLRNTVLDISPMKNTQSSEGISNATLSTGPSPLRRRLAKSSNLGRASATLKQDTELDTSETQTDSSLASDAQQLQREMRGQSGSGASTISSLTSGSHVRGSRRAPSANTIDLTISSVSEEDASIVSSRSRSYQEELNLDSPMRVKVNFNDDAGNSTLLEPRRQYPPLFDSVPTLTKPTSEPSEASQPKSPLAKLTESFWEAVTKPPVYASPERKSSVVLESSSTTTVPDHVLRLRRKYGLLPDSHPFIYAHIRTLHRMLNSTRSRPGSSIVPRSGPLGHGLSRLLGKSKTNELDQRFVWTQTHLHVVDSFMSLLLPQEERDRLQYDTGSWGDAEALRHRGRDSKGRYGDEIVFNGVKGGVIEAAWVADVLVDIIFKEEMNAKKKKVAEMMARAERMEM</sequence>
<feature type="compositionally biased region" description="Basic and acidic residues" evidence="1">
    <location>
        <begin position="472"/>
        <end position="483"/>
    </location>
</feature>
<feature type="region of interest" description="Disordered" evidence="1">
    <location>
        <begin position="387"/>
        <end position="736"/>
    </location>
</feature>
<feature type="compositionally biased region" description="Polar residues" evidence="1">
    <location>
        <begin position="513"/>
        <end position="526"/>
    </location>
</feature>
<dbReference type="AlphaFoldDB" id="A0A4S8SMN3"/>
<feature type="compositionally biased region" description="Polar residues" evidence="1">
    <location>
        <begin position="434"/>
        <end position="447"/>
    </location>
</feature>
<feature type="region of interest" description="Disordered" evidence="1">
    <location>
        <begin position="1"/>
        <end position="41"/>
    </location>
</feature>
<evidence type="ECO:0000256" key="1">
    <source>
        <dbReference type="SAM" id="MobiDB-lite"/>
    </source>
</evidence>
<feature type="compositionally biased region" description="Polar residues" evidence="1">
    <location>
        <begin position="796"/>
        <end position="812"/>
    </location>
</feature>
<dbReference type="Proteomes" id="UP000304951">
    <property type="component" value="Unassembled WGS sequence"/>
</dbReference>
<feature type="compositionally biased region" description="Polar residues" evidence="1">
    <location>
        <begin position="408"/>
        <end position="420"/>
    </location>
</feature>
<comment type="caution">
    <text evidence="2">The sequence shown here is derived from an EMBL/GenBank/DDBJ whole genome shotgun (WGS) entry which is preliminary data.</text>
</comment>
<gene>
    <name evidence="2" type="ORF">D6D28_04079</name>
</gene>
<feature type="compositionally biased region" description="Low complexity" evidence="1">
    <location>
        <begin position="537"/>
        <end position="549"/>
    </location>
</feature>
<proteinExistence type="predicted"/>
<feature type="compositionally biased region" description="Polar residues" evidence="1">
    <location>
        <begin position="594"/>
        <end position="612"/>
    </location>
</feature>
<feature type="compositionally biased region" description="Polar residues" evidence="1">
    <location>
        <begin position="1"/>
        <end position="20"/>
    </location>
</feature>
<feature type="compositionally biased region" description="Low complexity" evidence="1">
    <location>
        <begin position="613"/>
        <end position="625"/>
    </location>
</feature>